<sequence>MKKNENVIDINEKIDLMKEYELVSDNFVDILMDRINNIIKKDKQMRALYQCHFGTYEVKRIELMKDITIYSKIIEEINAYVCEGKEIDCENLRMELEAEKAGFDESVSIQKRAIEDSKDYLNRKKAEKEELEYMDKVFRRLIKKYHPVLSDDITTEDSAILNNVLDAYIDENVSRIVLFENYLENNTKTKNKSMKENELKERISDIRGAIDYEIVEMMNEKSNVVFTIGENLTDFRWIEEKKELLKNQLKDIEEKKNRIIDRYNIMRKLYNVEI</sequence>
<dbReference type="OrthoDB" id="2216447at2"/>
<dbReference type="AlphaFoldDB" id="A0A544QU45"/>
<feature type="coiled-coil region" evidence="1">
    <location>
        <begin position="235"/>
        <end position="262"/>
    </location>
</feature>
<evidence type="ECO:0008006" key="4">
    <source>
        <dbReference type="Google" id="ProtNLM"/>
    </source>
</evidence>
<proteinExistence type="predicted"/>
<name>A0A544QU45_9FIRM</name>
<keyword evidence="1" id="KW-0175">Coiled coil</keyword>
<comment type="caution">
    <text evidence="2">The sequence shown here is derived from an EMBL/GenBank/DDBJ whole genome shotgun (WGS) entry which is preliminary data.</text>
</comment>
<keyword evidence="3" id="KW-1185">Reference proteome</keyword>
<evidence type="ECO:0000313" key="2">
    <source>
        <dbReference type="EMBL" id="TQQ84226.1"/>
    </source>
</evidence>
<evidence type="ECO:0000313" key="3">
    <source>
        <dbReference type="Proteomes" id="UP000317863"/>
    </source>
</evidence>
<gene>
    <name evidence="2" type="ORF">EXD82_07780</name>
</gene>
<dbReference type="Proteomes" id="UP000317863">
    <property type="component" value="Unassembled WGS sequence"/>
</dbReference>
<protein>
    <recommendedName>
        <fullName evidence="4">Molecular chaperone DnaJ</fullName>
    </recommendedName>
</protein>
<organism evidence="2 3">
    <name type="scientific">Peptacetobacter hominis</name>
    <dbReference type="NCBI Taxonomy" id="2743610"/>
    <lineage>
        <taxon>Bacteria</taxon>
        <taxon>Bacillati</taxon>
        <taxon>Bacillota</taxon>
        <taxon>Clostridia</taxon>
        <taxon>Peptostreptococcales</taxon>
        <taxon>Peptostreptococcaceae</taxon>
        <taxon>Peptacetobacter</taxon>
    </lineage>
</organism>
<reference evidence="2 3" key="1">
    <citation type="submission" date="2019-02" db="EMBL/GenBank/DDBJ databases">
        <title>Peptostreptococcaceae bacterium ZHW00191 nov., a new bacterium isolated from the human gut.</title>
        <authorList>
            <person name="Zhou H.-W."/>
            <person name="Chen X.-J."/>
        </authorList>
    </citation>
    <scope>NUCLEOTIDE SEQUENCE [LARGE SCALE GENOMIC DNA]</scope>
    <source>
        <strain evidence="2 3">ZHW00191</strain>
    </source>
</reference>
<evidence type="ECO:0000256" key="1">
    <source>
        <dbReference type="SAM" id="Coils"/>
    </source>
</evidence>
<dbReference type="RefSeq" id="WP_142536347.1">
    <property type="nucleotide sequence ID" value="NZ_SGJB01000013.1"/>
</dbReference>
<accession>A0A544QU45</accession>
<dbReference type="EMBL" id="SGJB01000013">
    <property type="protein sequence ID" value="TQQ84226.1"/>
    <property type="molecule type" value="Genomic_DNA"/>
</dbReference>